<evidence type="ECO:0000313" key="2">
    <source>
        <dbReference type="Proteomes" id="UP000259328"/>
    </source>
</evidence>
<dbReference type="EMBL" id="LS991953">
    <property type="protein sequence ID" value="SYV92604.1"/>
    <property type="molecule type" value="Genomic_DNA"/>
</dbReference>
<dbReference type="RefSeq" id="WP_191904459.1">
    <property type="nucleotide sequence ID" value="NZ_CP079705.1"/>
</dbReference>
<gene>
    <name evidence="1" type="ORF">NCTC10124_00328</name>
</gene>
<evidence type="ECO:0000313" key="1">
    <source>
        <dbReference type="EMBL" id="SYV92604.1"/>
    </source>
</evidence>
<dbReference type="Proteomes" id="UP000259328">
    <property type="component" value="Chromosome"/>
</dbReference>
<protein>
    <submittedName>
        <fullName evidence="1">Uncharacterized protein</fullName>
    </submittedName>
</protein>
<proteinExistence type="predicted"/>
<sequence>MLRNKCISIKTKNGIVTAMCIYTVKGSIKLANAIITKLIKNNIIEAIIKSFLLLNLGLIKPTFLITNKELRELFLCTIFKLIK</sequence>
<accession>A0A3B0PGS4</accession>
<organism evidence="1 2">
    <name type="scientific">Mycoplasmopsis synoviae</name>
    <name type="common">Mycoplasma synoviae</name>
    <dbReference type="NCBI Taxonomy" id="2109"/>
    <lineage>
        <taxon>Bacteria</taxon>
        <taxon>Bacillati</taxon>
        <taxon>Mycoplasmatota</taxon>
        <taxon>Mycoplasmoidales</taxon>
        <taxon>Metamycoplasmataceae</taxon>
        <taxon>Mycoplasmopsis</taxon>
    </lineage>
</organism>
<reference evidence="2" key="1">
    <citation type="submission" date="2018-06" db="EMBL/GenBank/DDBJ databases">
        <authorList>
            <consortium name="Pathogen Informatics"/>
        </authorList>
    </citation>
    <scope>NUCLEOTIDE SEQUENCE [LARGE SCALE GENOMIC DNA]</scope>
    <source>
        <strain evidence="2">NCTC10124</strain>
    </source>
</reference>
<name>A0A3B0PGS4_MYCSY</name>
<dbReference type="AlphaFoldDB" id="A0A3B0PGS4"/>